<keyword evidence="4" id="KW-1185">Reference proteome</keyword>
<evidence type="ECO:0000313" key="3">
    <source>
        <dbReference type="EMBL" id="MCW7755323.1"/>
    </source>
</evidence>
<name>A0ABT3NCY0_9BACT</name>
<dbReference type="Gene3D" id="3.40.50.2000">
    <property type="entry name" value="Glycogen Phosphorylase B"/>
    <property type="match status" value="2"/>
</dbReference>
<feature type="domain" description="Glycosyl transferase family 1" evidence="1">
    <location>
        <begin position="223"/>
        <end position="384"/>
    </location>
</feature>
<gene>
    <name evidence="3" type="ORF">OOT00_15170</name>
</gene>
<dbReference type="Pfam" id="PF13579">
    <property type="entry name" value="Glyco_trans_4_4"/>
    <property type="match status" value="1"/>
</dbReference>
<evidence type="ECO:0000313" key="4">
    <source>
        <dbReference type="Proteomes" id="UP001209681"/>
    </source>
</evidence>
<dbReference type="PANTHER" id="PTHR12526:SF622">
    <property type="entry name" value="GLYCOSYLTRANSFERASE (GROUP I)"/>
    <property type="match status" value="1"/>
</dbReference>
<evidence type="ECO:0000259" key="2">
    <source>
        <dbReference type="Pfam" id="PF13579"/>
    </source>
</evidence>
<dbReference type="PANTHER" id="PTHR12526">
    <property type="entry name" value="GLYCOSYLTRANSFERASE"/>
    <property type="match status" value="1"/>
</dbReference>
<comment type="caution">
    <text evidence="3">The sequence shown here is derived from an EMBL/GenBank/DDBJ whole genome shotgun (WGS) entry which is preliminary data.</text>
</comment>
<proteinExistence type="predicted"/>
<protein>
    <submittedName>
        <fullName evidence="3">Glycosyltransferase family 4 protein</fullName>
    </submittedName>
</protein>
<sequence length="404" mass="46367">MKICSEQKCIWIINEYAGSPEHGLHFRHYSLAREFIRHGYNVVIISASYSHLLRNPPRTRGWFTKEIIDGISYIWVKVPSYDRSHSPVRLLKWLVFSASLFFLPRLPRPQAIIVAPTATYPILPAYFLSRKNHCRFIVEIKDVWPQTIMELANVSKFHPLIVSMAWMEKFGIEKACKVTSNLPNYGNYLREKGMDTDFEYIPNGVDFHEISENEPLRPSVEKLLPSTGFIIGYAGTLGCANALDYLIGAASQITNPDIHFVIVGKGQEKKRLERLAAGLKNVSFLPNIPKKQVPSLLARFDVCYIGWNVLNIYNYGVAANKIFEYMYAEKPVLHSYSNGFDLIKEAECGITVEAENPNAIAEGILRLYEFPEKKRREMGRNGKKFVMENHSYEKLANKYIKIFE</sequence>
<dbReference type="InterPro" id="IPR028098">
    <property type="entry name" value="Glyco_trans_4-like_N"/>
</dbReference>
<organism evidence="3 4">
    <name type="scientific">Desulfobotulus pelophilus</name>
    <dbReference type="NCBI Taxonomy" id="2823377"/>
    <lineage>
        <taxon>Bacteria</taxon>
        <taxon>Pseudomonadati</taxon>
        <taxon>Thermodesulfobacteriota</taxon>
        <taxon>Desulfobacteria</taxon>
        <taxon>Desulfobacterales</taxon>
        <taxon>Desulfobacteraceae</taxon>
        <taxon>Desulfobotulus</taxon>
    </lineage>
</organism>
<dbReference type="CDD" id="cd03794">
    <property type="entry name" value="GT4_WbuB-like"/>
    <property type="match status" value="1"/>
</dbReference>
<dbReference type="RefSeq" id="WP_265426266.1">
    <property type="nucleotide sequence ID" value="NZ_JAPFPW010000031.1"/>
</dbReference>
<feature type="domain" description="Glycosyltransferase subfamily 4-like N-terminal" evidence="2">
    <location>
        <begin position="28"/>
        <end position="204"/>
    </location>
</feature>
<accession>A0ABT3NCY0</accession>
<dbReference type="Proteomes" id="UP001209681">
    <property type="component" value="Unassembled WGS sequence"/>
</dbReference>
<dbReference type="EMBL" id="JAPFPW010000031">
    <property type="protein sequence ID" value="MCW7755323.1"/>
    <property type="molecule type" value="Genomic_DNA"/>
</dbReference>
<dbReference type="SUPFAM" id="SSF53756">
    <property type="entry name" value="UDP-Glycosyltransferase/glycogen phosphorylase"/>
    <property type="match status" value="1"/>
</dbReference>
<dbReference type="InterPro" id="IPR001296">
    <property type="entry name" value="Glyco_trans_1"/>
</dbReference>
<reference evidence="3 4" key="1">
    <citation type="submission" date="2022-11" db="EMBL/GenBank/DDBJ databases">
        <title>Desulfobotulus tamanensis H1 sp. nov. - anaerobic, alkaliphilic, sulphate reducing bacterium isolated from terrestrial mud volcano.</title>
        <authorList>
            <person name="Frolova A."/>
            <person name="Merkel A.Y."/>
            <person name="Slobodkin A.I."/>
        </authorList>
    </citation>
    <scope>NUCLEOTIDE SEQUENCE [LARGE SCALE GENOMIC DNA]</scope>
    <source>
        <strain evidence="3 4">H1</strain>
    </source>
</reference>
<dbReference type="Pfam" id="PF00534">
    <property type="entry name" value="Glycos_transf_1"/>
    <property type="match status" value="1"/>
</dbReference>
<evidence type="ECO:0000259" key="1">
    <source>
        <dbReference type="Pfam" id="PF00534"/>
    </source>
</evidence>